<protein>
    <submittedName>
        <fullName evidence="2">Uncharacterized protein</fullName>
    </submittedName>
</protein>
<comment type="caution">
    <text evidence="2">The sequence shown here is derived from an EMBL/GenBank/DDBJ whole genome shotgun (WGS) entry which is preliminary data.</text>
</comment>
<feature type="compositionally biased region" description="Acidic residues" evidence="1">
    <location>
        <begin position="70"/>
        <end position="88"/>
    </location>
</feature>
<reference evidence="2 3" key="1">
    <citation type="submission" date="2021-08" db="EMBL/GenBank/DDBJ databases">
        <title>Draft Genome Sequence of Phanerochaete sordida strain YK-624.</title>
        <authorList>
            <person name="Mori T."/>
            <person name="Dohra H."/>
            <person name="Suzuki T."/>
            <person name="Kawagishi H."/>
            <person name="Hirai H."/>
        </authorList>
    </citation>
    <scope>NUCLEOTIDE SEQUENCE [LARGE SCALE GENOMIC DNA]</scope>
    <source>
        <strain evidence="2 3">YK-624</strain>
    </source>
</reference>
<name>A0A9P3G517_9APHY</name>
<evidence type="ECO:0000256" key="1">
    <source>
        <dbReference type="SAM" id="MobiDB-lite"/>
    </source>
</evidence>
<evidence type="ECO:0000313" key="3">
    <source>
        <dbReference type="Proteomes" id="UP000703269"/>
    </source>
</evidence>
<feature type="region of interest" description="Disordered" evidence="1">
    <location>
        <begin position="116"/>
        <end position="147"/>
    </location>
</feature>
<keyword evidence="3" id="KW-1185">Reference proteome</keyword>
<gene>
    <name evidence="2" type="ORF">PsYK624_044990</name>
</gene>
<dbReference type="EMBL" id="BPQB01000009">
    <property type="protein sequence ID" value="GJE88416.1"/>
    <property type="molecule type" value="Genomic_DNA"/>
</dbReference>
<organism evidence="2 3">
    <name type="scientific">Phanerochaete sordida</name>
    <dbReference type="NCBI Taxonomy" id="48140"/>
    <lineage>
        <taxon>Eukaryota</taxon>
        <taxon>Fungi</taxon>
        <taxon>Dikarya</taxon>
        <taxon>Basidiomycota</taxon>
        <taxon>Agaricomycotina</taxon>
        <taxon>Agaricomycetes</taxon>
        <taxon>Polyporales</taxon>
        <taxon>Phanerochaetaceae</taxon>
        <taxon>Phanerochaete</taxon>
    </lineage>
</organism>
<feature type="region of interest" description="Disordered" evidence="1">
    <location>
        <begin position="1"/>
        <end position="91"/>
    </location>
</feature>
<evidence type="ECO:0000313" key="2">
    <source>
        <dbReference type="EMBL" id="GJE88416.1"/>
    </source>
</evidence>
<dbReference type="AlphaFoldDB" id="A0A9P3G517"/>
<accession>A0A9P3G517</accession>
<sequence>MTQVRQWNQHRPADCVPPAHPTVKFRDMKASLSVPQTGQKRKVPPGTDEGNPHSTPEDDVPQDQEKQDSDSDEGPIESDEEDFDDCDTADLQGEWTAASYADLRSQALRDVLSPESCLPAPTRTQPKAPQTKKAPRTTVVTDADWII</sequence>
<dbReference type="Proteomes" id="UP000703269">
    <property type="component" value="Unassembled WGS sequence"/>
</dbReference>
<proteinExistence type="predicted"/>